<accession>L2GKS7</accession>
<feature type="transmembrane region" description="Helical" evidence="1">
    <location>
        <begin position="26"/>
        <end position="49"/>
    </location>
</feature>
<sequence>MSRFGWASFFSKFVVDPADNQFTLQYVTVVGVMMQYISFISAIIYEWVFSISHSTEISKSLNELGLLADKHRECVKSYPYTVCIIFAAMIIEMSSLYILDRVVKSITTDGAFVLEIIYIFLTESLALSTGKLVRTKPIVNISNPSVFPQLSLDITDDFILIFVTVYIPILLKMRPFVQAAFLAEVLKILADFSILIFLNNEDVIAPKKSAVFLDWEPLGEDLTKQLLNLFSKVEFNKDNCRVIFSLEKYINLSSRTIEIPPEALHFYGKDALVGYVAFVLAEIENGTTQTLISATIMSRIAIIVVLSLLVRKALTLEKPLLEIIKAVRIARILEFSLNLLVNIISRRLELACDRFVVDQGLKDNLLEYIKKIDQDPEIEFSSYFTEAMTIFSQRNCLKDRMHTILQLQ</sequence>
<reference evidence="3" key="1">
    <citation type="submission" date="2011-05" db="EMBL/GenBank/DDBJ databases">
        <title>The genome sequence of Vittaforma corneae strain ATCC 50505.</title>
        <authorList>
            <consortium name="The Broad Institute Genome Sequencing Platform"/>
            <person name="Cuomo C."/>
            <person name="Didier E."/>
            <person name="Bowers L."/>
            <person name="Young S.K."/>
            <person name="Zeng Q."/>
            <person name="Gargeya S."/>
            <person name="Fitzgerald M."/>
            <person name="Haas B."/>
            <person name="Abouelleil A."/>
            <person name="Alvarado L."/>
            <person name="Arachchi H.M."/>
            <person name="Berlin A."/>
            <person name="Chapman S.B."/>
            <person name="Gearin G."/>
            <person name="Goldberg J."/>
            <person name="Griggs A."/>
            <person name="Gujja S."/>
            <person name="Hansen M."/>
            <person name="Heiman D."/>
            <person name="Howarth C."/>
            <person name="Larimer J."/>
            <person name="Lui A."/>
            <person name="MacDonald P.J.P."/>
            <person name="McCowen C."/>
            <person name="Montmayeur A."/>
            <person name="Murphy C."/>
            <person name="Neiman D."/>
            <person name="Pearson M."/>
            <person name="Priest M."/>
            <person name="Roberts A."/>
            <person name="Saif S."/>
            <person name="Shea T."/>
            <person name="Sisk P."/>
            <person name="Stolte C."/>
            <person name="Sykes S."/>
            <person name="Wortman J."/>
            <person name="Nusbaum C."/>
            <person name="Birren B."/>
        </authorList>
    </citation>
    <scope>NUCLEOTIDE SEQUENCE [LARGE SCALE GENOMIC DNA]</scope>
    <source>
        <strain evidence="3">ATCC 50505</strain>
    </source>
</reference>
<organism evidence="2 3">
    <name type="scientific">Vittaforma corneae (strain ATCC 50505)</name>
    <name type="common">Microsporidian parasite</name>
    <name type="synonym">Nosema corneum</name>
    <dbReference type="NCBI Taxonomy" id="993615"/>
    <lineage>
        <taxon>Eukaryota</taxon>
        <taxon>Fungi</taxon>
        <taxon>Fungi incertae sedis</taxon>
        <taxon>Microsporidia</taxon>
        <taxon>Nosematidae</taxon>
        <taxon>Vittaforma</taxon>
    </lineage>
</organism>
<keyword evidence="3" id="KW-1185">Reference proteome</keyword>
<keyword evidence="1" id="KW-1133">Transmembrane helix</keyword>
<proteinExistence type="predicted"/>
<evidence type="ECO:0000313" key="3">
    <source>
        <dbReference type="Proteomes" id="UP000011082"/>
    </source>
</evidence>
<dbReference type="GeneID" id="19882588"/>
<evidence type="ECO:0000313" key="2">
    <source>
        <dbReference type="EMBL" id="ELA41085.1"/>
    </source>
</evidence>
<gene>
    <name evidence="2" type="ORF">VICG_01878</name>
</gene>
<protein>
    <submittedName>
        <fullName evidence="2">Uncharacterized protein</fullName>
    </submittedName>
</protein>
<name>L2GKS7_VITCO</name>
<dbReference type="RefSeq" id="XP_007605323.1">
    <property type="nucleotide sequence ID" value="XM_007605261.1"/>
</dbReference>
<dbReference type="HOGENOM" id="CLU_674742_0_0_1"/>
<keyword evidence="1" id="KW-0472">Membrane</keyword>
<dbReference type="AlphaFoldDB" id="L2GKS7"/>
<dbReference type="Proteomes" id="UP000011082">
    <property type="component" value="Unassembled WGS sequence"/>
</dbReference>
<evidence type="ECO:0000256" key="1">
    <source>
        <dbReference type="SAM" id="Phobius"/>
    </source>
</evidence>
<feature type="transmembrane region" description="Helical" evidence="1">
    <location>
        <begin position="78"/>
        <end position="99"/>
    </location>
</feature>
<keyword evidence="1" id="KW-0812">Transmembrane</keyword>
<dbReference type="VEuPathDB" id="MicrosporidiaDB:VICG_01878"/>
<dbReference type="InParanoid" id="L2GKS7"/>
<dbReference type="EMBL" id="JH370150">
    <property type="protein sequence ID" value="ELA41085.1"/>
    <property type="molecule type" value="Genomic_DNA"/>
</dbReference>